<dbReference type="Pfam" id="PF02335">
    <property type="entry name" value="Cytochrom_C552"/>
    <property type="match status" value="1"/>
</dbReference>
<dbReference type="SUPFAM" id="SSF48695">
    <property type="entry name" value="Multiheme cytochromes"/>
    <property type="match status" value="1"/>
</dbReference>
<organism evidence="6 7">
    <name type="scientific">Pendulispora albinea</name>
    <dbReference type="NCBI Taxonomy" id="2741071"/>
    <lineage>
        <taxon>Bacteria</taxon>
        <taxon>Pseudomonadati</taxon>
        <taxon>Myxococcota</taxon>
        <taxon>Myxococcia</taxon>
        <taxon>Myxococcales</taxon>
        <taxon>Sorangiineae</taxon>
        <taxon>Pendulisporaceae</taxon>
        <taxon>Pendulispora</taxon>
    </lineage>
</organism>
<proteinExistence type="predicted"/>
<evidence type="ECO:0000256" key="4">
    <source>
        <dbReference type="SAM" id="SignalP"/>
    </source>
</evidence>
<dbReference type="EMBL" id="CP089984">
    <property type="protein sequence ID" value="WXB12824.1"/>
    <property type="molecule type" value="Genomic_DNA"/>
</dbReference>
<feature type="signal peptide" evidence="4">
    <location>
        <begin position="1"/>
        <end position="23"/>
    </location>
</feature>
<keyword evidence="1 4" id="KW-0732">Signal</keyword>
<keyword evidence="2" id="KW-0802">TPR repeat</keyword>
<dbReference type="InterPro" id="IPR019734">
    <property type="entry name" value="TPR_rpt"/>
</dbReference>
<dbReference type="RefSeq" id="WP_394822445.1">
    <property type="nucleotide sequence ID" value="NZ_CP089984.1"/>
</dbReference>
<dbReference type="Gene3D" id="1.25.10.10">
    <property type="entry name" value="Leucine-rich Repeat Variant"/>
    <property type="match status" value="1"/>
</dbReference>
<accession>A0ABZ2LTA4</accession>
<dbReference type="InterPro" id="IPR016024">
    <property type="entry name" value="ARM-type_fold"/>
</dbReference>
<dbReference type="InterPro" id="IPR011990">
    <property type="entry name" value="TPR-like_helical_dom_sf"/>
</dbReference>
<dbReference type="InterPro" id="IPR036280">
    <property type="entry name" value="Multihaem_cyt_sf"/>
</dbReference>
<sequence>MPLRFAACTHAGCFFAIALSASMAWFGCSKSKEEAPAEPSATAVAPSAPGASAQAAQAGDAAAEAAHGGDASAPVHEAVKSGYVGQKRCAECHAKQNEAFSHDWHARALSRATPSQVVGRFGNLHFKGTSSEAWMLREKNYQVRTVGASGELATFSVDWVLGGKRMQDPVTVFPDGRWQVLPVYYHVTGKGEWVDYTENKQGALTPDHPFFWSNFRRMANRECLDCHVTGIGVHYERAAHQWRTEMADAGVTCESCHGPGERHAESLDPDDIVRPRKVPDAVGLALCAQCHGPRNPLFPVLDRANHFAAGQNYDEHYQALGIVDGRQHSGDFFVDGRPKTSSFEYQALIQSRCHLEGKATCLSCHTAPHGNHDANEVKKPDRAPPAGGPSRTDASACKGCHEPLFAKAKEHSHHTSAQAQSCVACHMPKVVTGVLDSFADHAIDVPVPENTARHGVPNACGTCHKHEKDTPETLSRAIAAWWPRAAERAQRRIRIADAFDDKTKDQSLAPLQAVLADTKEASLVRGGAAALLAERFPKEARALVPLLRAPDSFLRTHAVQALGVAGAKDTAPEIAALGRDPSLFVREAAALVLAQFGDNHAESQLRTLTGSAPSNALPRPHAVLGFALAKRGQMEEAISELERAVDLQPYFVDALVVLADLYAKQNRLDRTRARLDEALRFDPQNAAVKSRLRMLGGGL</sequence>
<dbReference type="PANTHER" id="PTHR35038">
    <property type="entry name" value="DISSIMILATORY SULFITE REDUCTASE SIRA"/>
    <property type="match status" value="1"/>
</dbReference>
<dbReference type="InterPro" id="IPR023155">
    <property type="entry name" value="Cyt_c-552/4"/>
</dbReference>
<reference evidence="6 7" key="1">
    <citation type="submission" date="2021-12" db="EMBL/GenBank/DDBJ databases">
        <title>Discovery of the Pendulisporaceae a myxobacterial family with distinct sporulation behavior and unique specialized metabolism.</title>
        <authorList>
            <person name="Garcia R."/>
            <person name="Popoff A."/>
            <person name="Bader C.D."/>
            <person name="Loehr J."/>
            <person name="Walesch S."/>
            <person name="Walt C."/>
            <person name="Boldt J."/>
            <person name="Bunk B."/>
            <person name="Haeckl F.J.F.P.J."/>
            <person name="Gunesch A.P."/>
            <person name="Birkelbach J."/>
            <person name="Nuebel U."/>
            <person name="Pietschmann T."/>
            <person name="Bach T."/>
            <person name="Mueller R."/>
        </authorList>
    </citation>
    <scope>NUCLEOTIDE SEQUENCE [LARGE SCALE GENOMIC DNA]</scope>
    <source>
        <strain evidence="6 7">MSr11954</strain>
    </source>
</reference>
<evidence type="ECO:0000259" key="5">
    <source>
        <dbReference type="Pfam" id="PF13435"/>
    </source>
</evidence>
<dbReference type="InterPro" id="IPR051829">
    <property type="entry name" value="Multiheme_Cytochr_ET"/>
</dbReference>
<protein>
    <submittedName>
        <fullName evidence="6">Ammonia-forming cytochrome c nitrite reductase subunit c552</fullName>
    </submittedName>
</protein>
<dbReference type="PROSITE" id="PS51257">
    <property type="entry name" value="PROKAR_LIPOPROTEIN"/>
    <property type="match status" value="1"/>
</dbReference>
<feature type="region of interest" description="Disordered" evidence="3">
    <location>
        <begin position="39"/>
        <end position="70"/>
    </location>
</feature>
<feature type="chain" id="PRO_5047471831" evidence="4">
    <location>
        <begin position="24"/>
        <end position="699"/>
    </location>
</feature>
<feature type="domain" description="Cytochrome c-552/4" evidence="5">
    <location>
        <begin position="219"/>
        <end position="258"/>
    </location>
</feature>
<dbReference type="InterPro" id="IPR011989">
    <property type="entry name" value="ARM-like"/>
</dbReference>
<evidence type="ECO:0000256" key="1">
    <source>
        <dbReference type="ARBA" id="ARBA00022729"/>
    </source>
</evidence>
<name>A0ABZ2LTA4_9BACT</name>
<dbReference type="SUPFAM" id="SSF48371">
    <property type="entry name" value="ARM repeat"/>
    <property type="match status" value="1"/>
</dbReference>
<dbReference type="Proteomes" id="UP001370348">
    <property type="component" value="Chromosome"/>
</dbReference>
<dbReference type="Pfam" id="PF13646">
    <property type="entry name" value="HEAT_2"/>
    <property type="match status" value="1"/>
</dbReference>
<dbReference type="Gene3D" id="1.10.1130.10">
    <property type="entry name" value="Flavocytochrome C3, Chain A"/>
    <property type="match status" value="1"/>
</dbReference>
<dbReference type="Pfam" id="PF13435">
    <property type="entry name" value="Cytochrome_C554"/>
    <property type="match status" value="1"/>
</dbReference>
<dbReference type="SUPFAM" id="SSF48452">
    <property type="entry name" value="TPR-like"/>
    <property type="match status" value="1"/>
</dbReference>
<feature type="compositionally biased region" description="Basic and acidic residues" evidence="3">
    <location>
        <begin position="370"/>
        <end position="382"/>
    </location>
</feature>
<dbReference type="InterPro" id="IPR003321">
    <property type="entry name" value="Cyt_c552"/>
</dbReference>
<feature type="repeat" description="TPR" evidence="2">
    <location>
        <begin position="618"/>
        <end position="651"/>
    </location>
</feature>
<dbReference type="PANTHER" id="PTHR35038:SF8">
    <property type="entry name" value="C-TYPE POLYHEME CYTOCHROME OMCC"/>
    <property type="match status" value="1"/>
</dbReference>
<dbReference type="PROSITE" id="PS50005">
    <property type="entry name" value="TPR"/>
    <property type="match status" value="2"/>
</dbReference>
<evidence type="ECO:0000256" key="2">
    <source>
        <dbReference type="PROSITE-ProRule" id="PRU00339"/>
    </source>
</evidence>
<dbReference type="Pfam" id="PF14559">
    <property type="entry name" value="TPR_19"/>
    <property type="match status" value="1"/>
</dbReference>
<gene>
    <name evidence="6" type="ORF">LZC94_33855</name>
</gene>
<keyword evidence="7" id="KW-1185">Reference proteome</keyword>
<feature type="repeat" description="TPR" evidence="2">
    <location>
        <begin position="652"/>
        <end position="685"/>
    </location>
</feature>
<dbReference type="SMART" id="SM00028">
    <property type="entry name" value="TPR"/>
    <property type="match status" value="2"/>
</dbReference>
<evidence type="ECO:0000256" key="3">
    <source>
        <dbReference type="SAM" id="MobiDB-lite"/>
    </source>
</evidence>
<dbReference type="Gene3D" id="1.25.40.10">
    <property type="entry name" value="Tetratricopeptide repeat domain"/>
    <property type="match status" value="1"/>
</dbReference>
<feature type="region of interest" description="Disordered" evidence="3">
    <location>
        <begin position="370"/>
        <end position="393"/>
    </location>
</feature>
<evidence type="ECO:0000313" key="7">
    <source>
        <dbReference type="Proteomes" id="UP001370348"/>
    </source>
</evidence>
<evidence type="ECO:0000313" key="6">
    <source>
        <dbReference type="EMBL" id="WXB12824.1"/>
    </source>
</evidence>